<accession>A0ABN9RP16</accession>
<gene>
    <name evidence="1" type="ORF">PCOR1329_LOCUS21792</name>
</gene>
<proteinExistence type="predicted"/>
<organism evidence="1 2">
    <name type="scientific">Prorocentrum cordatum</name>
    <dbReference type="NCBI Taxonomy" id="2364126"/>
    <lineage>
        <taxon>Eukaryota</taxon>
        <taxon>Sar</taxon>
        <taxon>Alveolata</taxon>
        <taxon>Dinophyceae</taxon>
        <taxon>Prorocentrales</taxon>
        <taxon>Prorocentraceae</taxon>
        <taxon>Prorocentrum</taxon>
    </lineage>
</organism>
<reference evidence="1" key="1">
    <citation type="submission" date="2023-10" db="EMBL/GenBank/DDBJ databases">
        <authorList>
            <person name="Chen Y."/>
            <person name="Shah S."/>
            <person name="Dougan E. K."/>
            <person name="Thang M."/>
            <person name="Chan C."/>
        </authorList>
    </citation>
    <scope>NUCLEOTIDE SEQUENCE [LARGE SCALE GENOMIC DNA]</scope>
</reference>
<protein>
    <recommendedName>
        <fullName evidence="3">Inositol-pentakisphosphate 2-kinase</fullName>
    </recommendedName>
</protein>
<name>A0ABN9RP16_9DINO</name>
<keyword evidence="2" id="KW-1185">Reference proteome</keyword>
<evidence type="ECO:0000313" key="2">
    <source>
        <dbReference type="Proteomes" id="UP001189429"/>
    </source>
</evidence>
<sequence>MRFTDAHELDYHAQHHHSLPGDATSFLMNKKILYDAEGEEAYSWRLWPSQGKLEKAAQKVTAALEKQLQGDPMDDAMFKKLTDNNNKKLSHSHLMKPEVKDDLIKLGKWMRSYHVCHTNSGMLWDLSKKKPWAAELLGQLRPICRAADHYVDKDAEHFKDLLMRLTHAVSNCDDEKFYDCDEGGACVFDDGVGNFMESVGCRSGSKQ</sequence>
<evidence type="ECO:0000313" key="1">
    <source>
        <dbReference type="EMBL" id="CAK0819946.1"/>
    </source>
</evidence>
<comment type="caution">
    <text evidence="1">The sequence shown here is derived from an EMBL/GenBank/DDBJ whole genome shotgun (WGS) entry which is preliminary data.</text>
</comment>
<evidence type="ECO:0008006" key="3">
    <source>
        <dbReference type="Google" id="ProtNLM"/>
    </source>
</evidence>
<dbReference type="EMBL" id="CAUYUJ010007210">
    <property type="protein sequence ID" value="CAK0819946.1"/>
    <property type="molecule type" value="Genomic_DNA"/>
</dbReference>
<dbReference type="Proteomes" id="UP001189429">
    <property type="component" value="Unassembled WGS sequence"/>
</dbReference>